<dbReference type="Proteomes" id="UP000244309">
    <property type="component" value="Unassembled WGS sequence"/>
</dbReference>
<feature type="domain" description="HPP transmembrane region" evidence="3">
    <location>
        <begin position="42"/>
        <end position="201"/>
    </location>
</feature>
<dbReference type="InterPro" id="IPR007065">
    <property type="entry name" value="HPP"/>
</dbReference>
<feature type="transmembrane region" description="Helical" evidence="2">
    <location>
        <begin position="75"/>
        <end position="96"/>
    </location>
</feature>
<dbReference type="AlphaFoldDB" id="A0A2V1AVS9"/>
<feature type="transmembrane region" description="Helical" evidence="2">
    <location>
        <begin position="42"/>
        <end position="63"/>
    </location>
</feature>
<keyword evidence="2" id="KW-0472">Membrane</keyword>
<evidence type="ECO:0000313" key="5">
    <source>
        <dbReference type="Proteomes" id="UP000244309"/>
    </source>
</evidence>
<accession>A0A2V1AVS9</accession>
<dbReference type="InterPro" id="IPR058581">
    <property type="entry name" value="TM_HPP"/>
</dbReference>
<name>A0A2V1AVS9_9ASCO</name>
<evidence type="ECO:0000313" key="4">
    <source>
        <dbReference type="EMBL" id="PVH21958.1"/>
    </source>
</evidence>
<keyword evidence="2" id="KW-1133">Transmembrane helix</keyword>
<dbReference type="EMBL" id="PKFO01000006">
    <property type="protein sequence ID" value="PVH21958.1"/>
    <property type="molecule type" value="Genomic_DNA"/>
</dbReference>
<dbReference type="OrthoDB" id="2016548at2759"/>
<protein>
    <recommendedName>
        <fullName evidence="3">HPP transmembrane region domain-containing protein</fullName>
    </recommendedName>
</protein>
<feature type="region of interest" description="Disordered" evidence="1">
    <location>
        <begin position="216"/>
        <end position="284"/>
    </location>
</feature>
<gene>
    <name evidence="4" type="ORF">CXQ85_004623</name>
</gene>
<dbReference type="RefSeq" id="XP_025342898.1">
    <property type="nucleotide sequence ID" value="XM_025488236.1"/>
</dbReference>
<evidence type="ECO:0000256" key="1">
    <source>
        <dbReference type="SAM" id="MobiDB-lite"/>
    </source>
</evidence>
<reference evidence="4 5" key="1">
    <citation type="submission" date="2017-12" db="EMBL/GenBank/DDBJ databases">
        <title>Genome Sequence of a Multidrug-Resistant Candida haemulonii Isolate from a Patient with Chronic Leg Ulcers in Israel.</title>
        <authorList>
            <person name="Chow N.A."/>
            <person name="Gade L."/>
            <person name="Batra D."/>
            <person name="Rowe L.A."/>
            <person name="Ben-Ami R."/>
            <person name="Loparev V.N."/>
            <person name="Litvintseva A.P."/>
        </authorList>
    </citation>
    <scope>NUCLEOTIDE SEQUENCE [LARGE SCALE GENOMIC DNA]</scope>
    <source>
        <strain evidence="4 5">B11899</strain>
    </source>
</reference>
<keyword evidence="2" id="KW-0812">Transmembrane</keyword>
<feature type="transmembrane region" description="Helical" evidence="2">
    <location>
        <begin position="174"/>
        <end position="197"/>
    </location>
</feature>
<dbReference type="STRING" id="45357.A0A2V1AVS9"/>
<keyword evidence="5" id="KW-1185">Reference proteome</keyword>
<dbReference type="VEuPathDB" id="FungiDB:CXQ85_004623"/>
<evidence type="ECO:0000256" key="2">
    <source>
        <dbReference type="SAM" id="Phobius"/>
    </source>
</evidence>
<comment type="caution">
    <text evidence="4">The sequence shown here is derived from an EMBL/GenBank/DDBJ whole genome shotgun (WGS) entry which is preliminary data.</text>
</comment>
<dbReference type="PANTHER" id="PTHR33741:SF5">
    <property type="entry name" value="TRANSMEMBRANE PROTEIN DDB_G0269096-RELATED"/>
    <property type="match status" value="1"/>
</dbReference>
<evidence type="ECO:0000259" key="3">
    <source>
        <dbReference type="Pfam" id="PF04982"/>
    </source>
</evidence>
<feature type="transmembrane region" description="Helical" evidence="2">
    <location>
        <begin position="102"/>
        <end position="122"/>
    </location>
</feature>
<dbReference type="GeneID" id="37009953"/>
<organism evidence="4 5">
    <name type="scientific">Candidozyma haemuli</name>
    <dbReference type="NCBI Taxonomy" id="45357"/>
    <lineage>
        <taxon>Eukaryota</taxon>
        <taxon>Fungi</taxon>
        <taxon>Dikarya</taxon>
        <taxon>Ascomycota</taxon>
        <taxon>Saccharomycotina</taxon>
        <taxon>Pichiomycetes</taxon>
        <taxon>Metschnikowiaceae</taxon>
        <taxon>Candidozyma</taxon>
    </lineage>
</organism>
<sequence length="341" mass="37814">MVFTFSLDKYTNKYVPRSQVHHLPGPLRRVLGGYPASATHDYFIWLEILVASFCGIALLAGVFQNHTVFTKHDANNVIASYAATAILCFNASQVPLAQPRNIFMGHFLSSVIGICIQKLFFLSSGGRDNSWASAALSVAVSSVAMSICNCVHPPAGASAMLPSIDQHVRNMSWWYLPVQLVSSVLIIPVACIFGNIFRRYPVYWWTPSECGRFWEKESEKPAETEQTESTKEVVETSSESPEGAAAYSPERGPDTTLAPVASHSSSASRWSHHPLGHTESRRTIDEGSHSIVRIPGLRKIEITASEILVPAELDLDDISFDWLRSMRMELRQFEPHHLSAV</sequence>
<feature type="transmembrane region" description="Helical" evidence="2">
    <location>
        <begin position="134"/>
        <end position="154"/>
    </location>
</feature>
<proteinExistence type="predicted"/>
<feature type="compositionally biased region" description="Basic and acidic residues" evidence="1">
    <location>
        <begin position="216"/>
        <end position="234"/>
    </location>
</feature>
<dbReference type="PANTHER" id="PTHR33741">
    <property type="entry name" value="TRANSMEMBRANE PROTEIN DDB_G0269096-RELATED"/>
    <property type="match status" value="1"/>
</dbReference>
<dbReference type="Pfam" id="PF04982">
    <property type="entry name" value="TM_HPP"/>
    <property type="match status" value="1"/>
</dbReference>